<proteinExistence type="predicted"/>
<name>A0A081P4F4_9BACL</name>
<dbReference type="AlphaFoldDB" id="A0A081P4F4"/>
<evidence type="ECO:0000313" key="1">
    <source>
        <dbReference type="EMBL" id="KEQ25577.1"/>
    </source>
</evidence>
<gene>
    <name evidence="1" type="ORF">ET33_02320</name>
</gene>
<comment type="caution">
    <text evidence="1">The sequence shown here is derived from an EMBL/GenBank/DDBJ whole genome shotgun (WGS) entry which is preliminary data.</text>
</comment>
<protein>
    <submittedName>
        <fullName evidence="1">Uncharacterized protein</fullName>
    </submittedName>
</protein>
<accession>A0A081P4F4</accession>
<dbReference type="RefSeq" id="WP_036681866.1">
    <property type="nucleotide sequence ID" value="NZ_JNVM01000010.1"/>
</dbReference>
<sequence>MLRDSLDAVRSVMKEVRPELNIYVNAVPEDFVSPSFYVYPEPVREERLTKRIMRGVTVWHIHYFPKQLPSDIVDSFDQIEMSDLVRRAFSSRNFLRSPTREVYTILSVVGGPEEDRSHIQVSLEGQWLATTSDPSANPELMKEVHYKEELSR</sequence>
<reference evidence="1 2" key="1">
    <citation type="submission" date="2014-06" db="EMBL/GenBank/DDBJ databases">
        <title>Draft genome sequence of Paenibacillus sp. MSt1.</title>
        <authorList>
            <person name="Aw Y.K."/>
            <person name="Ong K.S."/>
            <person name="Gan H.M."/>
            <person name="Lee S.M."/>
        </authorList>
    </citation>
    <scope>NUCLEOTIDE SEQUENCE [LARGE SCALE GENOMIC DNA]</scope>
    <source>
        <strain evidence="1 2">MSt1</strain>
    </source>
</reference>
<dbReference type="Proteomes" id="UP000028123">
    <property type="component" value="Unassembled WGS sequence"/>
</dbReference>
<dbReference type="EMBL" id="JNVM01000010">
    <property type="protein sequence ID" value="KEQ25577.1"/>
    <property type="molecule type" value="Genomic_DNA"/>
</dbReference>
<keyword evidence="2" id="KW-1185">Reference proteome</keyword>
<dbReference type="eggNOG" id="ENOG5032HTU">
    <property type="taxonomic scope" value="Bacteria"/>
</dbReference>
<organism evidence="1 2">
    <name type="scientific">Paenibacillus tyrfis</name>
    <dbReference type="NCBI Taxonomy" id="1501230"/>
    <lineage>
        <taxon>Bacteria</taxon>
        <taxon>Bacillati</taxon>
        <taxon>Bacillota</taxon>
        <taxon>Bacilli</taxon>
        <taxon>Bacillales</taxon>
        <taxon>Paenibacillaceae</taxon>
        <taxon>Paenibacillus</taxon>
    </lineage>
</organism>
<dbReference type="Pfam" id="PF20765">
    <property type="entry name" value="Phage_tail_terminator_8"/>
    <property type="match status" value="1"/>
</dbReference>
<dbReference type="InterPro" id="IPR049254">
    <property type="entry name" value="Phage_tail_terminator"/>
</dbReference>
<evidence type="ECO:0000313" key="2">
    <source>
        <dbReference type="Proteomes" id="UP000028123"/>
    </source>
</evidence>